<evidence type="ECO:0000313" key="2">
    <source>
        <dbReference type="Proteomes" id="UP000006322"/>
    </source>
</evidence>
<dbReference type="SUPFAM" id="SSF81901">
    <property type="entry name" value="HCP-like"/>
    <property type="match status" value="1"/>
</dbReference>
<dbReference type="Proteomes" id="UP000006322">
    <property type="component" value="Unassembled WGS sequence"/>
</dbReference>
<dbReference type="EMBL" id="BAER01000059">
    <property type="protein sequence ID" value="GAC33403.1"/>
    <property type="molecule type" value="Genomic_DNA"/>
</dbReference>
<gene>
    <name evidence="1" type="ORF">GPLA_2501</name>
</gene>
<dbReference type="OrthoDB" id="6313889at2"/>
<keyword evidence="2" id="KW-1185">Reference proteome</keyword>
<protein>
    <submittedName>
        <fullName evidence="1">Uncharacterized protein</fullName>
    </submittedName>
</protein>
<organism evidence="1 2">
    <name type="scientific">Paraglaciecola polaris LMG 21857</name>
    <dbReference type="NCBI Taxonomy" id="1129793"/>
    <lineage>
        <taxon>Bacteria</taxon>
        <taxon>Pseudomonadati</taxon>
        <taxon>Pseudomonadota</taxon>
        <taxon>Gammaproteobacteria</taxon>
        <taxon>Alteromonadales</taxon>
        <taxon>Alteromonadaceae</taxon>
        <taxon>Paraglaciecola</taxon>
    </lineage>
</organism>
<dbReference type="STRING" id="1129793.GPLA_2501"/>
<sequence length="454" mass="51117">MLKSSLGLLCTLAWLFTGHSDVIQYLPFLHNQANSNQQPLHYLYRAYRAGDEQALEQLSQRAIALNDGYWLHFAKLAGSAQAKRYFSYLQVGNEGNKAAIKALNYSAKRGELDAQVALYHHWITQNQLEKAQHWLSRAAKRDASSALMYAKWLSLKGQESQALESLQIAQQLGSAEALKLLNMRAGSAPKKYSELTLASSKAVVENCAQRLQFVASSLHSVMQGQAFIDNFANDERLKTLPICINRPLWLAPDSLTCSGNWQGAGRLGCNMTRMSQSLFGQRFTHVVVLAQAGKANVHNGVMFLDSQDDYNVFVHELAHFAGFIDEYPLSEGLASVICELNDAPNLRVSRQGHQPDMLGWQGLTKGQRIAVSESRTCDNHQAQAYKPSTKMTFMEFYDVPYIPPIYLRAWAERLANKPLLTPAYINFYQGYDAKGDTEQGTYWRTRYQHYLQAD</sequence>
<comment type="caution">
    <text evidence="1">The sequence shown here is derived from an EMBL/GenBank/DDBJ whole genome shotgun (WGS) entry which is preliminary data.</text>
</comment>
<dbReference type="AlphaFoldDB" id="K6ZXD2"/>
<accession>K6ZXD2</accession>
<name>K6ZXD2_9ALTE</name>
<evidence type="ECO:0000313" key="1">
    <source>
        <dbReference type="EMBL" id="GAC33403.1"/>
    </source>
</evidence>
<reference evidence="2" key="1">
    <citation type="journal article" date="2014" name="Environ. Microbiol.">
        <title>Comparative genomics of the marine bacterial genus Glaciecola reveals the high degree of genomic diversity and genomic characteristic for cold adaptation.</title>
        <authorList>
            <person name="Qin Q.L."/>
            <person name="Xie B.B."/>
            <person name="Yu Y."/>
            <person name="Shu Y.L."/>
            <person name="Rong J.C."/>
            <person name="Zhang Y.J."/>
            <person name="Zhao D.L."/>
            <person name="Chen X.L."/>
            <person name="Zhang X.Y."/>
            <person name="Chen B."/>
            <person name="Zhou B.C."/>
            <person name="Zhang Y.Z."/>
        </authorList>
    </citation>
    <scope>NUCLEOTIDE SEQUENCE [LARGE SCALE GENOMIC DNA]</scope>
    <source>
        <strain evidence="2">LMG 21857</strain>
    </source>
</reference>
<dbReference type="RefSeq" id="WP_007105182.1">
    <property type="nucleotide sequence ID" value="NZ_BAER01000059.1"/>
</dbReference>
<proteinExistence type="predicted"/>